<dbReference type="EMBL" id="BGZN01000044">
    <property type="protein sequence ID" value="GBR74402.1"/>
    <property type="molecule type" value="Genomic_DNA"/>
</dbReference>
<comment type="caution">
    <text evidence="1">The sequence shown here is derived from an EMBL/GenBank/DDBJ whole genome shotgun (WGS) entry which is preliminary data.</text>
</comment>
<evidence type="ECO:0000313" key="2">
    <source>
        <dbReference type="Proteomes" id="UP000269352"/>
    </source>
</evidence>
<gene>
    <name evidence="1" type="ORF">NO1_1583</name>
</gene>
<reference evidence="1 2" key="1">
    <citation type="journal article" date="2019" name="ISME J.">
        <title>Genome analyses of uncultured TG2/ZB3 bacteria in 'Margulisbacteria' specifically attached to ectosymbiotic spirochetes of protists in the termite gut.</title>
        <authorList>
            <person name="Utami Y.D."/>
            <person name="Kuwahara H."/>
            <person name="Igai K."/>
            <person name="Murakami T."/>
            <person name="Sugaya K."/>
            <person name="Morikawa T."/>
            <person name="Nagura Y."/>
            <person name="Yuki M."/>
            <person name="Deevong P."/>
            <person name="Inoue T."/>
            <person name="Kihara K."/>
            <person name="Lo N."/>
            <person name="Yamada A."/>
            <person name="Ohkuma M."/>
            <person name="Hongoh Y."/>
        </authorList>
    </citation>
    <scope>NUCLEOTIDE SEQUENCE [LARGE SCALE GENOMIC DNA]</scope>
    <source>
        <strain evidence="1">NkOx7-01</strain>
    </source>
</reference>
<dbReference type="Proteomes" id="UP000269352">
    <property type="component" value="Unassembled WGS sequence"/>
</dbReference>
<proteinExistence type="predicted"/>
<name>A0A388TC51_TERA1</name>
<accession>A0A388TC51</accession>
<evidence type="ECO:0000313" key="1">
    <source>
        <dbReference type="EMBL" id="GBR74402.1"/>
    </source>
</evidence>
<organism evidence="1 2">
    <name type="scientific">Termititenax aidoneus</name>
    <dbReference type="NCBI Taxonomy" id="2218524"/>
    <lineage>
        <taxon>Bacteria</taxon>
        <taxon>Bacillati</taxon>
        <taxon>Candidatus Margulisiibacteriota</taxon>
        <taxon>Candidatus Termititenacia</taxon>
        <taxon>Candidatus Termititenacales</taxon>
        <taxon>Candidatus Termititenacaceae</taxon>
        <taxon>Candidatus Termititenax</taxon>
    </lineage>
</organism>
<keyword evidence="2" id="KW-1185">Reference proteome</keyword>
<protein>
    <submittedName>
        <fullName evidence="1">Uncharacterized protein</fullName>
    </submittedName>
</protein>
<sequence length="80" mass="8986">MPPAKLTGILTVLIPEIIAKIIAQNNISEYQAMEQFYQSKLYSLLSAEKTGLWHYSASKLAEMFFTEKASGQIEFPEESA</sequence>
<dbReference type="AlphaFoldDB" id="A0A388TC51"/>